<feature type="compositionally biased region" description="Polar residues" evidence="1">
    <location>
        <begin position="1"/>
        <end position="11"/>
    </location>
</feature>
<evidence type="ECO:0000256" key="1">
    <source>
        <dbReference type="SAM" id="MobiDB-lite"/>
    </source>
</evidence>
<protein>
    <submittedName>
        <fullName evidence="2">Uncharacterized protein</fullName>
    </submittedName>
</protein>
<dbReference type="AlphaFoldDB" id="A0A5C3LAQ2"/>
<feature type="compositionally biased region" description="Low complexity" evidence="1">
    <location>
        <begin position="80"/>
        <end position="89"/>
    </location>
</feature>
<feature type="compositionally biased region" description="Polar residues" evidence="1">
    <location>
        <begin position="261"/>
        <end position="271"/>
    </location>
</feature>
<dbReference type="Proteomes" id="UP000307440">
    <property type="component" value="Unassembled WGS sequence"/>
</dbReference>
<feature type="compositionally biased region" description="Low complexity" evidence="1">
    <location>
        <begin position="38"/>
        <end position="49"/>
    </location>
</feature>
<dbReference type="EMBL" id="ML210147">
    <property type="protein sequence ID" value="TFK30124.1"/>
    <property type="molecule type" value="Genomic_DNA"/>
</dbReference>
<dbReference type="OrthoDB" id="2535391at2759"/>
<accession>A0A5C3LAQ2</accession>
<dbReference type="STRING" id="230819.A0A5C3LAQ2"/>
<gene>
    <name evidence="2" type="ORF">FA15DRAFT_699678</name>
</gene>
<name>A0A5C3LAQ2_COPMA</name>
<feature type="compositionally biased region" description="Low complexity" evidence="1">
    <location>
        <begin position="147"/>
        <end position="160"/>
    </location>
</feature>
<evidence type="ECO:0000313" key="2">
    <source>
        <dbReference type="EMBL" id="TFK30124.1"/>
    </source>
</evidence>
<evidence type="ECO:0000313" key="3">
    <source>
        <dbReference type="Proteomes" id="UP000307440"/>
    </source>
</evidence>
<feature type="region of interest" description="Disordered" evidence="1">
    <location>
        <begin position="1"/>
        <end position="90"/>
    </location>
</feature>
<keyword evidence="3" id="KW-1185">Reference proteome</keyword>
<sequence length="287" mass="31053">MKRHFNGNTHPGYNDQEPAGYANGNGKRPMLPTNQYFPPTSSSPRSVPTPIAPHRLTLPRGQQPPDLSGGKDSNQYALGSAPSRPSSSRRIQEFAYMPPEVTQYLAPPPSRAQAQLQQYVKQDHRNHGAPETSNVSELRRRSNTEHQQQQQPNLPNKQNPTVQRSRFKPAVDPVKAAASRNPAPQPPNQRQITNMGPPATPQVGAINSGTGRFVPPTPSHDAQTRRFFSNSGNEAKGSTRFQQGPQGNSGNVVSGRGSGLLNLTNAGSGTQRMAFIPGGTASSSKRF</sequence>
<proteinExistence type="predicted"/>
<organism evidence="2 3">
    <name type="scientific">Coprinopsis marcescibilis</name>
    <name type="common">Agaric fungus</name>
    <name type="synonym">Psathyrella marcescibilis</name>
    <dbReference type="NCBI Taxonomy" id="230819"/>
    <lineage>
        <taxon>Eukaryota</taxon>
        <taxon>Fungi</taxon>
        <taxon>Dikarya</taxon>
        <taxon>Basidiomycota</taxon>
        <taxon>Agaricomycotina</taxon>
        <taxon>Agaricomycetes</taxon>
        <taxon>Agaricomycetidae</taxon>
        <taxon>Agaricales</taxon>
        <taxon>Agaricineae</taxon>
        <taxon>Psathyrellaceae</taxon>
        <taxon>Coprinopsis</taxon>
    </lineage>
</organism>
<reference evidence="2 3" key="1">
    <citation type="journal article" date="2019" name="Nat. Ecol. Evol.">
        <title>Megaphylogeny resolves global patterns of mushroom evolution.</title>
        <authorList>
            <person name="Varga T."/>
            <person name="Krizsan K."/>
            <person name="Foldi C."/>
            <person name="Dima B."/>
            <person name="Sanchez-Garcia M."/>
            <person name="Sanchez-Ramirez S."/>
            <person name="Szollosi G.J."/>
            <person name="Szarkandi J.G."/>
            <person name="Papp V."/>
            <person name="Albert L."/>
            <person name="Andreopoulos W."/>
            <person name="Angelini C."/>
            <person name="Antonin V."/>
            <person name="Barry K.W."/>
            <person name="Bougher N.L."/>
            <person name="Buchanan P."/>
            <person name="Buyck B."/>
            <person name="Bense V."/>
            <person name="Catcheside P."/>
            <person name="Chovatia M."/>
            <person name="Cooper J."/>
            <person name="Damon W."/>
            <person name="Desjardin D."/>
            <person name="Finy P."/>
            <person name="Geml J."/>
            <person name="Haridas S."/>
            <person name="Hughes K."/>
            <person name="Justo A."/>
            <person name="Karasinski D."/>
            <person name="Kautmanova I."/>
            <person name="Kiss B."/>
            <person name="Kocsube S."/>
            <person name="Kotiranta H."/>
            <person name="LaButti K.M."/>
            <person name="Lechner B.E."/>
            <person name="Liimatainen K."/>
            <person name="Lipzen A."/>
            <person name="Lukacs Z."/>
            <person name="Mihaltcheva S."/>
            <person name="Morgado L.N."/>
            <person name="Niskanen T."/>
            <person name="Noordeloos M.E."/>
            <person name="Ohm R.A."/>
            <person name="Ortiz-Santana B."/>
            <person name="Ovrebo C."/>
            <person name="Racz N."/>
            <person name="Riley R."/>
            <person name="Savchenko A."/>
            <person name="Shiryaev A."/>
            <person name="Soop K."/>
            <person name="Spirin V."/>
            <person name="Szebenyi C."/>
            <person name="Tomsovsky M."/>
            <person name="Tulloss R.E."/>
            <person name="Uehling J."/>
            <person name="Grigoriev I.V."/>
            <person name="Vagvolgyi C."/>
            <person name="Papp T."/>
            <person name="Martin F.M."/>
            <person name="Miettinen O."/>
            <person name="Hibbett D.S."/>
            <person name="Nagy L.G."/>
        </authorList>
    </citation>
    <scope>NUCLEOTIDE SEQUENCE [LARGE SCALE GENOMIC DNA]</scope>
    <source>
        <strain evidence="2 3">CBS 121175</strain>
    </source>
</reference>
<feature type="region of interest" description="Disordered" evidence="1">
    <location>
        <begin position="102"/>
        <end position="287"/>
    </location>
</feature>